<gene>
    <name evidence="2" type="ORF">BFS35_002310</name>
</gene>
<dbReference type="AlphaFoldDB" id="A0A2G5NSU9"/>
<reference evidence="2 3" key="1">
    <citation type="journal article" date="2018" name="Front. Microbiol.">
        <title>Description and Comparative Genomics of Macrococcus caseolyticus subsp. hominis subsp. nov., Macrococcus goetzii sp. nov., Macrococcus epidermidis sp. nov., and Macrococcus bohemicus sp. nov., Novel Macrococci From Human Clinical Material With Virulence Potential and Suspected Uptake of Foreign DNA by Natural Transformation.</title>
        <authorList>
            <person name="Maslanova I."/>
            <person name="Wertheimer Z."/>
            <person name="Sedlacek I."/>
            <person name="Svec P."/>
            <person name="Indrakova A."/>
            <person name="Kovarovic V."/>
            <person name="Schumann P."/>
            <person name="Sproer C."/>
            <person name="Kralova S."/>
            <person name="Sedo O."/>
            <person name="Kristofova L."/>
            <person name="Vrbovska V."/>
            <person name="Fuzik T."/>
            <person name="Petras P."/>
            <person name="Zdrahal Z."/>
            <person name="Ruzickova V."/>
            <person name="Doskar J."/>
            <person name="Pantucek R."/>
        </authorList>
    </citation>
    <scope>NUCLEOTIDE SEQUENCE [LARGE SCALE GENOMIC DNA]</scope>
    <source>
        <strain evidence="2 3">CCM 4927</strain>
    </source>
</reference>
<evidence type="ECO:0000256" key="1">
    <source>
        <dbReference type="SAM" id="Phobius"/>
    </source>
</evidence>
<dbReference type="Proteomes" id="UP000229523">
    <property type="component" value="Unassembled WGS sequence"/>
</dbReference>
<keyword evidence="1" id="KW-1133">Transmembrane helix</keyword>
<sequence>MIEHIIYYFIETIELENIMNYNTLKDIGLPLLNIVAVALIFILQDIFRRNEIKLNRKYESINNRPIFVFVENELDFFQSEGDTNIFDIRWKYPDDKYVKHSSKVYKQDEVDERVETIFNKSYLRFKNVGDGVAYNIKMVIHHIDSVKYYECLEIKEFLVGKFIHKIEKKNKKDEYNNDFLYSYKDQYSDREIMKRYTFNIGNNHSKLHRRIVAHNDTFSIRFNDSDRAIINYSLFNMQSNIKPFIKVELNYEDKHGNEFKDVIFIAIVRDSMRDVLSVQTEILASLGEVDPYYIDEYSHFINQ</sequence>
<keyword evidence="1" id="KW-0472">Membrane</keyword>
<accession>A0A2G5NSU9</accession>
<name>A0A2G5NSU9_9STAP</name>
<evidence type="ECO:0000313" key="2">
    <source>
        <dbReference type="EMBL" id="RAI82542.1"/>
    </source>
</evidence>
<evidence type="ECO:0000313" key="3">
    <source>
        <dbReference type="Proteomes" id="UP000229523"/>
    </source>
</evidence>
<organism evidence="2 3">
    <name type="scientific">Macrococcoides goetzii</name>
    <dbReference type="NCBI Taxonomy" id="1891097"/>
    <lineage>
        <taxon>Bacteria</taxon>
        <taxon>Bacillati</taxon>
        <taxon>Bacillota</taxon>
        <taxon>Bacilli</taxon>
        <taxon>Bacillales</taxon>
        <taxon>Staphylococcaceae</taxon>
        <taxon>Macrococcoides</taxon>
    </lineage>
</organism>
<comment type="caution">
    <text evidence="2">The sequence shown here is derived from an EMBL/GenBank/DDBJ whole genome shotgun (WGS) entry which is preliminary data.</text>
</comment>
<keyword evidence="3" id="KW-1185">Reference proteome</keyword>
<protein>
    <submittedName>
        <fullName evidence="2">Uncharacterized protein</fullName>
    </submittedName>
</protein>
<proteinExistence type="predicted"/>
<keyword evidence="1" id="KW-0812">Transmembrane</keyword>
<feature type="transmembrane region" description="Helical" evidence="1">
    <location>
        <begin position="27"/>
        <end position="47"/>
    </location>
</feature>
<dbReference type="EMBL" id="MJBI02000001">
    <property type="protein sequence ID" value="RAI82542.1"/>
    <property type="molecule type" value="Genomic_DNA"/>
</dbReference>
<dbReference type="RefSeq" id="WP_099578223.1">
    <property type="nucleotide sequence ID" value="NZ_MJBI02000001.1"/>
</dbReference>